<proteinExistence type="predicted"/>
<evidence type="ECO:0000313" key="2">
    <source>
        <dbReference type="EMBL" id="UOF01308.1"/>
    </source>
</evidence>
<accession>A0ABY4C8V7</accession>
<protein>
    <recommendedName>
        <fullName evidence="4">DUF2147 domain-containing protein</fullName>
    </recommendedName>
</protein>
<sequence>MKCLRAFILCLFCVSFLSLAEAAPSDFVGTWINVNPHSRGVVRIVVSPNMKMRMFGACTPSACDIGLAPLYTYGKSVEDADHRQGTAHYTLDFKEIDAKLTLVSRQRIDLEHFNRFTDNSNRQNYLMKERFRKATNFEIMNMPLSPEDFEN</sequence>
<dbReference type="RefSeq" id="WP_243537735.1">
    <property type="nucleotide sequence ID" value="NZ_CP093442.1"/>
</dbReference>
<feature type="chain" id="PRO_5047311698" description="DUF2147 domain-containing protein" evidence="1">
    <location>
        <begin position="23"/>
        <end position="151"/>
    </location>
</feature>
<keyword evidence="3" id="KW-1185">Reference proteome</keyword>
<keyword evidence="1" id="KW-0732">Signal</keyword>
<reference evidence="2" key="1">
    <citation type="submission" date="2022-03" db="EMBL/GenBank/DDBJ databases">
        <title>Genome Identification and Characterization of new species Bdellovibrio reynosense LBG001 sp. nov. from a Mexico soil sample.</title>
        <authorList>
            <person name="Camilli A."/>
            <person name="Ajao Y."/>
            <person name="Guo X."/>
        </authorList>
    </citation>
    <scope>NUCLEOTIDE SEQUENCE</scope>
    <source>
        <strain evidence="2">LBG001</strain>
    </source>
</reference>
<dbReference type="EMBL" id="CP093442">
    <property type="protein sequence ID" value="UOF01308.1"/>
    <property type="molecule type" value="Genomic_DNA"/>
</dbReference>
<name>A0ABY4C8V7_9BACT</name>
<evidence type="ECO:0000256" key="1">
    <source>
        <dbReference type="SAM" id="SignalP"/>
    </source>
</evidence>
<dbReference type="Proteomes" id="UP000830116">
    <property type="component" value="Chromosome"/>
</dbReference>
<feature type="signal peptide" evidence="1">
    <location>
        <begin position="1"/>
        <end position="22"/>
    </location>
</feature>
<gene>
    <name evidence="2" type="ORF">MNR06_16560</name>
</gene>
<evidence type="ECO:0000313" key="3">
    <source>
        <dbReference type="Proteomes" id="UP000830116"/>
    </source>
</evidence>
<evidence type="ECO:0008006" key="4">
    <source>
        <dbReference type="Google" id="ProtNLM"/>
    </source>
</evidence>
<organism evidence="2 3">
    <name type="scientific">Bdellovibrio reynosensis</name>
    <dbReference type="NCBI Taxonomy" id="2835041"/>
    <lineage>
        <taxon>Bacteria</taxon>
        <taxon>Pseudomonadati</taxon>
        <taxon>Bdellovibrionota</taxon>
        <taxon>Bdellovibrionia</taxon>
        <taxon>Bdellovibrionales</taxon>
        <taxon>Pseudobdellovibrionaceae</taxon>
        <taxon>Bdellovibrio</taxon>
    </lineage>
</organism>